<dbReference type="PANTHER" id="PTHR43884">
    <property type="entry name" value="ACYL-COA DEHYDROGENASE"/>
    <property type="match status" value="1"/>
</dbReference>
<dbReference type="EMBL" id="JALBUF010000004">
    <property type="protein sequence ID" value="MCI0183388.1"/>
    <property type="molecule type" value="Genomic_DNA"/>
</dbReference>
<dbReference type="EC" id="1.3.99.-" evidence="10"/>
<evidence type="ECO:0000256" key="6">
    <source>
        <dbReference type="RuleBase" id="RU362125"/>
    </source>
</evidence>
<gene>
    <name evidence="10" type="primary">ydbM</name>
    <name evidence="10" type="ORF">MM817_01665</name>
</gene>
<dbReference type="InterPro" id="IPR046373">
    <property type="entry name" value="Acyl-CoA_Oxase/DH_mid-dom_sf"/>
</dbReference>
<dbReference type="InterPro" id="IPR013786">
    <property type="entry name" value="AcylCoA_DH/ox_N"/>
</dbReference>
<proteinExistence type="inferred from homology"/>
<dbReference type="AlphaFoldDB" id="A0A9X1VB47"/>
<keyword evidence="5 6" id="KW-0560">Oxidoreductase</keyword>
<feature type="domain" description="Acyl-CoA dehydrogenase/oxidase N-terminal" evidence="9">
    <location>
        <begin position="20"/>
        <end position="94"/>
    </location>
</feature>
<protein>
    <submittedName>
        <fullName evidence="10">Acyl-CoA dehydrogenase YdbM</fullName>
        <ecNumber evidence="10">1.3.99.-</ecNumber>
    </submittedName>
</protein>
<dbReference type="InterPro" id="IPR009100">
    <property type="entry name" value="AcylCoA_DH/oxidase_NM_dom_sf"/>
</dbReference>
<evidence type="ECO:0000259" key="7">
    <source>
        <dbReference type="Pfam" id="PF00441"/>
    </source>
</evidence>
<evidence type="ECO:0000313" key="10">
    <source>
        <dbReference type="EMBL" id="MCI0183388.1"/>
    </source>
</evidence>
<evidence type="ECO:0000256" key="2">
    <source>
        <dbReference type="ARBA" id="ARBA00009347"/>
    </source>
</evidence>
<dbReference type="Pfam" id="PF00441">
    <property type="entry name" value="Acyl-CoA_dh_1"/>
    <property type="match status" value="1"/>
</dbReference>
<feature type="domain" description="Acyl-CoA oxidase/dehydrogenase middle" evidence="8">
    <location>
        <begin position="125"/>
        <end position="217"/>
    </location>
</feature>
<evidence type="ECO:0000259" key="8">
    <source>
        <dbReference type="Pfam" id="PF02770"/>
    </source>
</evidence>
<evidence type="ECO:0000259" key="9">
    <source>
        <dbReference type="Pfam" id="PF02771"/>
    </source>
</evidence>
<evidence type="ECO:0000313" key="11">
    <source>
        <dbReference type="Proteomes" id="UP001139263"/>
    </source>
</evidence>
<dbReference type="PIRSF" id="PIRSF016578">
    <property type="entry name" value="HsaA"/>
    <property type="match status" value="1"/>
</dbReference>
<organism evidence="10 11">
    <name type="scientific">Sulfoacidibacillus ferrooxidans</name>
    <dbReference type="NCBI Taxonomy" id="2005001"/>
    <lineage>
        <taxon>Bacteria</taxon>
        <taxon>Bacillati</taxon>
        <taxon>Bacillota</taxon>
        <taxon>Bacilli</taxon>
        <taxon>Bacillales</taxon>
        <taxon>Alicyclobacillaceae</taxon>
        <taxon>Sulfoacidibacillus</taxon>
    </lineage>
</organism>
<evidence type="ECO:0000256" key="3">
    <source>
        <dbReference type="ARBA" id="ARBA00022630"/>
    </source>
</evidence>
<comment type="similarity">
    <text evidence="2 6">Belongs to the acyl-CoA dehydrogenase family.</text>
</comment>
<dbReference type="GO" id="GO:0050660">
    <property type="term" value="F:flavin adenine dinucleotide binding"/>
    <property type="evidence" value="ECO:0007669"/>
    <property type="project" value="InterPro"/>
</dbReference>
<dbReference type="InterPro" id="IPR009075">
    <property type="entry name" value="AcylCo_DH/oxidase_C"/>
</dbReference>
<dbReference type="InterPro" id="IPR037069">
    <property type="entry name" value="AcylCoA_DH/ox_N_sf"/>
</dbReference>
<dbReference type="CDD" id="cd00567">
    <property type="entry name" value="ACAD"/>
    <property type="match status" value="1"/>
</dbReference>
<dbReference type="Gene3D" id="1.20.140.10">
    <property type="entry name" value="Butyryl-CoA Dehydrogenase, subunit A, domain 3"/>
    <property type="match status" value="1"/>
</dbReference>
<dbReference type="SUPFAM" id="SSF47203">
    <property type="entry name" value="Acyl-CoA dehydrogenase C-terminal domain-like"/>
    <property type="match status" value="1"/>
</dbReference>
<dbReference type="Proteomes" id="UP001139263">
    <property type="component" value="Unassembled WGS sequence"/>
</dbReference>
<dbReference type="Pfam" id="PF02770">
    <property type="entry name" value="Acyl-CoA_dh_M"/>
    <property type="match status" value="1"/>
</dbReference>
<keyword evidence="11" id="KW-1185">Reference proteome</keyword>
<evidence type="ECO:0000256" key="4">
    <source>
        <dbReference type="ARBA" id="ARBA00022827"/>
    </source>
</evidence>
<name>A0A9X1VB47_9BACL</name>
<dbReference type="InterPro" id="IPR036250">
    <property type="entry name" value="AcylCo_DH-like_C"/>
</dbReference>
<comment type="cofactor">
    <cofactor evidence="1 6">
        <name>FAD</name>
        <dbReference type="ChEBI" id="CHEBI:57692"/>
    </cofactor>
</comment>
<dbReference type="RefSeq" id="WP_241713630.1">
    <property type="nucleotide sequence ID" value="NZ_JALBUF010000004.1"/>
</dbReference>
<sequence>MQAQIRHAADQELVTWVGTLADELGKKAEQYDRSGDFLSDQIAYLQSAGYSSLTVPKAYGGRGCDLYQLLLAQERLAHGDPSAALVMGWHLGITLSLSMTEAWPEELYADFCRDVVLGIALVNACGTEPDSGSPSRGGRPATEAVRVEGGYRITGEKTWATGSPAITHFLITAYVAEDDRVGEFLVHKGSEGLHVKKSWDSMSMRASGSDSVVLQDVFVPDAYLLDLVIPGQKTKRSSDGSGWLLHIPATYLGVANAARDYTIDFVKTYVPSSLGKPIATVPHVREKIGQLEAQGAMAETVLWAIARRYDEATMEQKRSMREDLSLAKYIVTNAAVAMVDLAMRTAGGQSILRTHPLERYYRDVRAGLHNPPMDDVTVRQLADRALGK</sequence>
<evidence type="ECO:0000256" key="1">
    <source>
        <dbReference type="ARBA" id="ARBA00001974"/>
    </source>
</evidence>
<dbReference type="Gene3D" id="1.10.540.10">
    <property type="entry name" value="Acyl-CoA dehydrogenase/oxidase, N-terminal domain"/>
    <property type="match status" value="1"/>
</dbReference>
<keyword evidence="3 6" id="KW-0285">Flavoprotein</keyword>
<dbReference type="PANTHER" id="PTHR43884:SF25">
    <property type="entry name" value="ACYL-COA DEHYDROGENASE YDBM-RELATED"/>
    <property type="match status" value="1"/>
</dbReference>
<feature type="domain" description="Acyl-CoA dehydrogenase/oxidase C-terminal" evidence="7">
    <location>
        <begin position="248"/>
        <end position="366"/>
    </location>
</feature>
<dbReference type="Pfam" id="PF02771">
    <property type="entry name" value="Acyl-CoA_dh_N"/>
    <property type="match status" value="1"/>
</dbReference>
<accession>A0A9X1VB47</accession>
<dbReference type="Gene3D" id="2.40.110.10">
    <property type="entry name" value="Butyryl-CoA Dehydrogenase, subunit A, domain 2"/>
    <property type="match status" value="1"/>
</dbReference>
<dbReference type="GO" id="GO:0003995">
    <property type="term" value="F:acyl-CoA dehydrogenase activity"/>
    <property type="evidence" value="ECO:0007669"/>
    <property type="project" value="TreeGrafter"/>
</dbReference>
<dbReference type="SUPFAM" id="SSF56645">
    <property type="entry name" value="Acyl-CoA dehydrogenase NM domain-like"/>
    <property type="match status" value="1"/>
</dbReference>
<keyword evidence="4 6" id="KW-0274">FAD</keyword>
<dbReference type="InterPro" id="IPR006091">
    <property type="entry name" value="Acyl-CoA_Oxase/DH_mid-dom"/>
</dbReference>
<comment type="caution">
    <text evidence="10">The sequence shown here is derived from an EMBL/GenBank/DDBJ whole genome shotgun (WGS) entry which is preliminary data.</text>
</comment>
<evidence type="ECO:0000256" key="5">
    <source>
        <dbReference type="ARBA" id="ARBA00023002"/>
    </source>
</evidence>
<reference evidence="10" key="1">
    <citation type="submission" date="2022-03" db="EMBL/GenBank/DDBJ databases">
        <title>Draft Genome Sequence of Firmicute Strain S0AB, a Heterotrophic Iron/Sulfur-Oxidizing Extreme Acidophile.</title>
        <authorList>
            <person name="Vergara E."/>
            <person name="Pakostova E."/>
            <person name="Johnson D.B."/>
            <person name="Holmes D.S."/>
        </authorList>
    </citation>
    <scope>NUCLEOTIDE SEQUENCE</scope>
    <source>
        <strain evidence="10">S0AB</strain>
    </source>
</reference>